<accession>A0ABU3I2Z5</accession>
<evidence type="ECO:0000313" key="3">
    <source>
        <dbReference type="Proteomes" id="UP001181313"/>
    </source>
</evidence>
<name>A0ABU3I2Z5_9ACTN</name>
<dbReference type="NCBIfam" id="NF033539">
    <property type="entry name" value="transpos_IS1380"/>
    <property type="match status" value="1"/>
</dbReference>
<dbReference type="EMBL" id="JAVSGH010000028">
    <property type="protein sequence ID" value="MDT3727324.1"/>
    <property type="molecule type" value="Genomic_DNA"/>
</dbReference>
<evidence type="ECO:0000259" key="1">
    <source>
        <dbReference type="Pfam" id="PF13701"/>
    </source>
</evidence>
<evidence type="ECO:0000313" key="2">
    <source>
        <dbReference type="EMBL" id="MDT3727324.1"/>
    </source>
</evidence>
<dbReference type="InterPro" id="IPR025668">
    <property type="entry name" value="Tnp_DDE_dom"/>
</dbReference>
<organism evidence="2 3">
    <name type="scientific">Streptomyces althioticus subsp. attaecolombicae</name>
    <dbReference type="NCBI Taxonomy" id="3075534"/>
    <lineage>
        <taxon>Bacteria</taxon>
        <taxon>Bacillati</taxon>
        <taxon>Actinomycetota</taxon>
        <taxon>Actinomycetes</taxon>
        <taxon>Kitasatosporales</taxon>
        <taxon>Streptomycetaceae</taxon>
        <taxon>Streptomyces</taxon>
        <taxon>Streptomyces althioticus group</taxon>
    </lineage>
</organism>
<dbReference type="RefSeq" id="WP_337674984.1">
    <property type="nucleotide sequence ID" value="NZ_JAVSGH010000028.1"/>
</dbReference>
<dbReference type="Proteomes" id="UP001181313">
    <property type="component" value="Unassembled WGS sequence"/>
</dbReference>
<comment type="caution">
    <text evidence="2">The sequence shown here is derived from an EMBL/GenBank/DDBJ whole genome shotgun (WGS) entry which is preliminary data.</text>
</comment>
<dbReference type="Pfam" id="PF13701">
    <property type="entry name" value="DDE_Tnp_1_4"/>
    <property type="match status" value="1"/>
</dbReference>
<dbReference type="InterPro" id="IPR047960">
    <property type="entry name" value="Transpos_IS1380"/>
</dbReference>
<gene>
    <name evidence="2" type="ORF">ROS62_21585</name>
</gene>
<reference evidence="2" key="1">
    <citation type="submission" date="2024-05" db="EMBL/GenBank/DDBJ databases">
        <title>30 novel species of actinomycetes from the DSMZ collection.</title>
        <authorList>
            <person name="Nouioui I."/>
        </authorList>
    </citation>
    <scope>NUCLEOTIDE SEQUENCE</scope>
    <source>
        <strain evidence="2">DSM 41972</strain>
    </source>
</reference>
<sequence length="462" mass="50021">MKVSHTTAAVFAAFDDPNLIAHAGLVPVIRLAERCGLPALVAEKVKLAGARNGAGAAADAKAMSIVGGMTAGADSIDDLDVLRHGGLARLFGGVRAPSTLGTFLRAFTWGHVRQLESAARAFTCNLAAHTGFVPTGDEVVFVDIDSKVKQVYGPAKQGASFGYTKVRGLHFQIVTLKTSACAPVIVATRLRKGSANSGKGAASLLREALATVRAMGITAQIVVRADSAYFSHKVVDVCRRAGARFSLAVAVKKSIRTAIETIAPDAWVPIEYTNAIWDSEEDRWISDAEVAEIPFTAFTSKKKAFHATARLIVRRVKRLNPTSVPEGQSELFAVWRHHVIFTDSRFTLAQAEPMHREHACVEQVFADLEDSALAHLPSGKFTANAAWLTLAAAAYNLTRAAGHLASVFHARARTGTIRRHLITIPARIARPGRRLVLHLPERWRWADDFTDLWRATGQRMTT</sequence>
<feature type="domain" description="Transposase DDE" evidence="1">
    <location>
        <begin position="9"/>
        <end position="453"/>
    </location>
</feature>
<proteinExistence type="predicted"/>
<keyword evidence="3" id="KW-1185">Reference proteome</keyword>
<protein>
    <submittedName>
        <fullName evidence="2">IS1380 family transposase</fullName>
    </submittedName>
</protein>